<feature type="region of interest" description="Disordered" evidence="1">
    <location>
        <begin position="44"/>
        <end position="66"/>
    </location>
</feature>
<sequence length="208" mass="21099">MSVYLISALLAPAALLSPTCRSASLRVSSGRSAPPAVMAGFGGAAASPSKGKKAGKPAGKAASKAANRAAKSAGLSAKRQWDSHTALVAAGGATTLAWARAAADEEWLEVGTLSATSEAELSAAAHMQKRLILEHAGRLEPRLRLAPALEAGHGADASSVTPAAKGPPPEVKLITMINTGARMGHGSRELQHLRCASVCSVSGLARRR</sequence>
<evidence type="ECO:0000256" key="1">
    <source>
        <dbReference type="SAM" id="MobiDB-lite"/>
    </source>
</evidence>
<dbReference type="PaxDb" id="2903-EOD38695"/>
<dbReference type="KEGG" id="ehx:EMIHUDRAFT_251701"/>
<proteinExistence type="predicted"/>
<keyword evidence="2" id="KW-0732">Signal</keyword>
<reference evidence="3" key="2">
    <citation type="submission" date="2024-10" db="UniProtKB">
        <authorList>
            <consortium name="EnsemblProtists"/>
        </authorList>
    </citation>
    <scope>IDENTIFICATION</scope>
</reference>
<dbReference type="AlphaFoldDB" id="A0A0D3KSG0"/>
<protein>
    <submittedName>
        <fullName evidence="3">Uncharacterized protein</fullName>
    </submittedName>
</protein>
<accession>A0A0D3KSG0</accession>
<reference evidence="4" key="1">
    <citation type="journal article" date="2013" name="Nature">
        <title>Pan genome of the phytoplankton Emiliania underpins its global distribution.</title>
        <authorList>
            <person name="Read B.A."/>
            <person name="Kegel J."/>
            <person name="Klute M.J."/>
            <person name="Kuo A."/>
            <person name="Lefebvre S.C."/>
            <person name="Maumus F."/>
            <person name="Mayer C."/>
            <person name="Miller J."/>
            <person name="Monier A."/>
            <person name="Salamov A."/>
            <person name="Young J."/>
            <person name="Aguilar M."/>
            <person name="Claverie J.M."/>
            <person name="Frickenhaus S."/>
            <person name="Gonzalez K."/>
            <person name="Herman E.K."/>
            <person name="Lin Y.C."/>
            <person name="Napier J."/>
            <person name="Ogata H."/>
            <person name="Sarno A.F."/>
            <person name="Shmutz J."/>
            <person name="Schroeder D."/>
            <person name="de Vargas C."/>
            <person name="Verret F."/>
            <person name="von Dassow P."/>
            <person name="Valentin K."/>
            <person name="Van de Peer Y."/>
            <person name="Wheeler G."/>
            <person name="Dacks J.B."/>
            <person name="Delwiche C.F."/>
            <person name="Dyhrman S.T."/>
            <person name="Glockner G."/>
            <person name="John U."/>
            <person name="Richards T."/>
            <person name="Worden A.Z."/>
            <person name="Zhang X."/>
            <person name="Grigoriev I.V."/>
            <person name="Allen A.E."/>
            <person name="Bidle K."/>
            <person name="Borodovsky M."/>
            <person name="Bowler C."/>
            <person name="Brownlee C."/>
            <person name="Cock J.M."/>
            <person name="Elias M."/>
            <person name="Gladyshev V.N."/>
            <person name="Groth M."/>
            <person name="Guda C."/>
            <person name="Hadaegh A."/>
            <person name="Iglesias-Rodriguez M.D."/>
            <person name="Jenkins J."/>
            <person name="Jones B.M."/>
            <person name="Lawson T."/>
            <person name="Leese F."/>
            <person name="Lindquist E."/>
            <person name="Lobanov A."/>
            <person name="Lomsadze A."/>
            <person name="Malik S.B."/>
            <person name="Marsh M.E."/>
            <person name="Mackinder L."/>
            <person name="Mock T."/>
            <person name="Mueller-Roeber B."/>
            <person name="Pagarete A."/>
            <person name="Parker M."/>
            <person name="Probert I."/>
            <person name="Quesneville H."/>
            <person name="Raines C."/>
            <person name="Rensing S.A."/>
            <person name="Riano-Pachon D.M."/>
            <person name="Richier S."/>
            <person name="Rokitta S."/>
            <person name="Shiraiwa Y."/>
            <person name="Soanes D.M."/>
            <person name="van der Giezen M."/>
            <person name="Wahlund T.M."/>
            <person name="Williams B."/>
            <person name="Wilson W."/>
            <person name="Wolfe G."/>
            <person name="Wurch L.L."/>
        </authorList>
    </citation>
    <scope>NUCLEOTIDE SEQUENCE</scope>
</reference>
<evidence type="ECO:0000313" key="3">
    <source>
        <dbReference type="EnsemblProtists" id="EOD38695"/>
    </source>
</evidence>
<dbReference type="RefSeq" id="XP_005791124.1">
    <property type="nucleotide sequence ID" value="XM_005791067.1"/>
</dbReference>
<dbReference type="EnsemblProtists" id="EOD38695">
    <property type="protein sequence ID" value="EOD38695"/>
    <property type="gene ID" value="EMIHUDRAFT_251701"/>
</dbReference>
<organism evidence="3 4">
    <name type="scientific">Emiliania huxleyi (strain CCMP1516)</name>
    <dbReference type="NCBI Taxonomy" id="280463"/>
    <lineage>
        <taxon>Eukaryota</taxon>
        <taxon>Haptista</taxon>
        <taxon>Haptophyta</taxon>
        <taxon>Prymnesiophyceae</taxon>
        <taxon>Isochrysidales</taxon>
        <taxon>Noelaerhabdaceae</taxon>
        <taxon>Emiliania</taxon>
    </lineage>
</organism>
<name>A0A0D3KSG0_EMIH1</name>
<dbReference type="HOGENOM" id="CLU_1323027_0_0_1"/>
<feature type="chain" id="PRO_5044259756" evidence="2">
    <location>
        <begin position="17"/>
        <end position="208"/>
    </location>
</feature>
<keyword evidence="4" id="KW-1185">Reference proteome</keyword>
<feature type="compositionally biased region" description="Low complexity" evidence="1">
    <location>
        <begin position="56"/>
        <end position="66"/>
    </location>
</feature>
<evidence type="ECO:0000313" key="4">
    <source>
        <dbReference type="Proteomes" id="UP000013827"/>
    </source>
</evidence>
<dbReference type="Proteomes" id="UP000013827">
    <property type="component" value="Unassembled WGS sequence"/>
</dbReference>
<feature type="signal peptide" evidence="2">
    <location>
        <begin position="1"/>
        <end position="16"/>
    </location>
</feature>
<evidence type="ECO:0000256" key="2">
    <source>
        <dbReference type="SAM" id="SignalP"/>
    </source>
</evidence>
<dbReference type="GeneID" id="17283969"/>